<feature type="region of interest" description="Disordered" evidence="1">
    <location>
        <begin position="1"/>
        <end position="30"/>
    </location>
</feature>
<evidence type="ECO:0000313" key="3">
    <source>
        <dbReference type="Proteomes" id="UP001497457"/>
    </source>
</evidence>
<evidence type="ECO:0000256" key="1">
    <source>
        <dbReference type="SAM" id="MobiDB-lite"/>
    </source>
</evidence>
<reference evidence="2" key="1">
    <citation type="submission" date="2024-10" db="EMBL/GenBank/DDBJ databases">
        <authorList>
            <person name="Ryan C."/>
        </authorList>
    </citation>
    <scope>NUCLEOTIDE SEQUENCE [LARGE SCALE GENOMIC DNA]</scope>
</reference>
<dbReference type="Proteomes" id="UP001497457">
    <property type="component" value="Chromosome 10rd"/>
</dbReference>
<gene>
    <name evidence="2" type="ORF">URODEC1_LOCUS3597</name>
</gene>
<feature type="compositionally biased region" description="Acidic residues" evidence="1">
    <location>
        <begin position="18"/>
        <end position="28"/>
    </location>
</feature>
<organism evidence="2 3">
    <name type="scientific">Urochloa decumbens</name>
    <dbReference type="NCBI Taxonomy" id="240449"/>
    <lineage>
        <taxon>Eukaryota</taxon>
        <taxon>Viridiplantae</taxon>
        <taxon>Streptophyta</taxon>
        <taxon>Embryophyta</taxon>
        <taxon>Tracheophyta</taxon>
        <taxon>Spermatophyta</taxon>
        <taxon>Magnoliopsida</taxon>
        <taxon>Liliopsida</taxon>
        <taxon>Poales</taxon>
        <taxon>Poaceae</taxon>
        <taxon>PACMAD clade</taxon>
        <taxon>Panicoideae</taxon>
        <taxon>Panicodae</taxon>
        <taxon>Paniceae</taxon>
        <taxon>Melinidinae</taxon>
        <taxon>Urochloa</taxon>
    </lineage>
</organism>
<evidence type="ECO:0000313" key="2">
    <source>
        <dbReference type="EMBL" id="CAL4891079.1"/>
    </source>
</evidence>
<name>A0ABC8VHN7_9POAL</name>
<feature type="compositionally biased region" description="Low complexity" evidence="1">
    <location>
        <begin position="1"/>
        <end position="15"/>
    </location>
</feature>
<dbReference type="PANTHER" id="PTHR34480:SF11">
    <property type="entry name" value="OS05G0173500 PROTEIN"/>
    <property type="match status" value="1"/>
</dbReference>
<dbReference type="EMBL" id="OZ075120">
    <property type="protein sequence ID" value="CAL4891079.1"/>
    <property type="molecule type" value="Genomic_DNA"/>
</dbReference>
<dbReference type="PANTHER" id="PTHR34480">
    <property type="entry name" value="OS01G0967800 PROTEIN-RELATED"/>
    <property type="match status" value="1"/>
</dbReference>
<sequence length="439" mass="51575">MGQSALRASCSSSQSGDAQEEAPFDGEETSIRLKMDNMPEQCCSRDCGKITQDEDEGGHLGKKTPAVEDEHPDEIGVYTMEDRKQEHGRTVRHEHALLDKDDHTLKEDIFYCLCQLNEPKDPFYWSEYDEPQQLTELYKRLALYRIRGYDYELSVDRKLAEMDDVTLAQHYPLPILHDEGYFEHYEEYLEWYFDPKLCKYAGFEDYQRLVLRNDGEYHDWDYYKSTLHTYEKDLAYVQYCEAIENETKWVDDMVICSIPWERVERVAFLQALKVAAGFPNVSPNLMTEGFKEHMYNVRSDFWSYKGLDGVYFEIWKRVAKQKMDFTEALSEIYQEKMFPFRSFDMEQELQNPSQTWSMKAKYDAYVAVIGDLVSDDEALPLITEAVKKMSPKSKNYADYAKKKLEIAKEIRLIEYEREKNRGRSAIKGGNGEAKLEMDN</sequence>
<accession>A0ABC8VHN7</accession>
<keyword evidence="3" id="KW-1185">Reference proteome</keyword>
<dbReference type="AlphaFoldDB" id="A0ABC8VHN7"/>
<proteinExistence type="predicted"/>
<feature type="region of interest" description="Disordered" evidence="1">
    <location>
        <begin position="45"/>
        <end position="67"/>
    </location>
</feature>
<protein>
    <submittedName>
        <fullName evidence="2">Uncharacterized protein</fullName>
    </submittedName>
</protein>